<evidence type="ECO:0000259" key="14">
    <source>
        <dbReference type="Pfam" id="PF15924"/>
    </source>
</evidence>
<dbReference type="EMBL" id="KV426321">
    <property type="protein sequence ID" value="KZV82465.1"/>
    <property type="molecule type" value="Genomic_DNA"/>
</dbReference>
<evidence type="ECO:0000256" key="1">
    <source>
        <dbReference type="ARBA" id="ARBA00004389"/>
    </source>
</evidence>
<evidence type="ECO:0000256" key="7">
    <source>
        <dbReference type="ARBA" id="ARBA00022692"/>
    </source>
</evidence>
<keyword evidence="7" id="KW-0812">Transmembrane</keyword>
<protein>
    <recommendedName>
        <fullName evidence="4 12">GDP-Man:Man(3)GlcNAc(2)-PP-Dol alpha-1,2-mannosyltransferase</fullName>
        <ecNumber evidence="3 12">2.4.1.131</ecNumber>
    </recommendedName>
</protein>
<evidence type="ECO:0000256" key="5">
    <source>
        <dbReference type="ARBA" id="ARBA00022676"/>
    </source>
</evidence>
<evidence type="ECO:0000256" key="10">
    <source>
        <dbReference type="ARBA" id="ARBA00023136"/>
    </source>
</evidence>
<proteinExistence type="inferred from homology"/>
<evidence type="ECO:0000313" key="15">
    <source>
        <dbReference type="EMBL" id="KZV82465.1"/>
    </source>
</evidence>
<accession>A0A165CHF3</accession>
<keyword evidence="9" id="KW-1133">Transmembrane helix</keyword>
<dbReference type="FunCoup" id="A0A165CHF3">
    <property type="interactions" value="355"/>
</dbReference>
<feature type="domain" description="ALG11 mannosyltransferase N-terminal" evidence="14">
    <location>
        <begin position="25"/>
        <end position="221"/>
    </location>
</feature>
<dbReference type="Pfam" id="PF15924">
    <property type="entry name" value="ALG11_N"/>
    <property type="match status" value="1"/>
</dbReference>
<feature type="domain" description="Glycosyl transferase family 1" evidence="13">
    <location>
        <begin position="264"/>
        <end position="440"/>
    </location>
</feature>
<dbReference type="InterPro" id="IPR031814">
    <property type="entry name" value="ALG11_N"/>
</dbReference>
<dbReference type="GO" id="GO:0005789">
    <property type="term" value="C:endoplasmic reticulum membrane"/>
    <property type="evidence" value="ECO:0007669"/>
    <property type="project" value="UniProtKB-SubCell"/>
</dbReference>
<evidence type="ECO:0000259" key="13">
    <source>
        <dbReference type="Pfam" id="PF00534"/>
    </source>
</evidence>
<comment type="pathway">
    <text evidence="2 12">Protein modification; protein glycosylation.</text>
</comment>
<comment type="similarity">
    <text evidence="12">Belongs to the glycosyltransferase group 1 family. Glycosyltransferase 4 subfamily.</text>
</comment>
<comment type="subcellular location">
    <subcellularLocation>
        <location evidence="1">Endoplasmic reticulum membrane</location>
        <topology evidence="1">Single-pass membrane protein</topology>
    </subcellularLocation>
</comment>
<evidence type="ECO:0000313" key="16">
    <source>
        <dbReference type="Proteomes" id="UP000077266"/>
    </source>
</evidence>
<evidence type="ECO:0000256" key="2">
    <source>
        <dbReference type="ARBA" id="ARBA00004922"/>
    </source>
</evidence>
<dbReference type="PANTHER" id="PTHR45919:SF1">
    <property type="entry name" value="GDP-MAN:MAN(3)GLCNAC(2)-PP-DOL ALPHA-1,2-MANNOSYLTRANSFERASE"/>
    <property type="match status" value="1"/>
</dbReference>
<dbReference type="STRING" id="1314781.A0A165CHF3"/>
<dbReference type="SUPFAM" id="SSF53756">
    <property type="entry name" value="UDP-Glycosyltransferase/glycogen phosphorylase"/>
    <property type="match status" value="1"/>
</dbReference>
<dbReference type="UniPathway" id="UPA00378"/>
<evidence type="ECO:0000256" key="6">
    <source>
        <dbReference type="ARBA" id="ARBA00022679"/>
    </source>
</evidence>
<evidence type="ECO:0000256" key="12">
    <source>
        <dbReference type="RuleBase" id="RU367051"/>
    </source>
</evidence>
<comment type="function">
    <text evidence="12">GDP-Man:Man(3)GlcNAc(2)-PP-Dol alpha-1,2-mannosyltransferase that operates in the biosynthetic pathway of dolichol-linked oligosaccharides, the glycan precursors employed in protein asparagine (N)-glycosylation. The assembly of dolichol-linked oligosaccharides begins on the cytosolic side of the endoplasmic reticulum membrane and finishes in its lumen. The sequential addition of sugars to dolichol pyrophosphate produces dolichol-linked oligosaccharides containing fourteen sugars, including two GlcNAcs, nine mannoses and three glucoses. Once assembled, the oligosaccharide is transferred from the lipid to nascent proteins by oligosaccharyltransferases. Catalyzes, on the cytoplasmic face of the endoplasmic reticulum, the addition of the fourth and fifth mannose residues to the dolichol-linked oligosaccharide chain, to produce Man(5)GlcNAc(2)-PP-dolichol core oligosaccharide.</text>
</comment>
<keyword evidence="10" id="KW-0472">Membrane</keyword>
<dbReference type="AlphaFoldDB" id="A0A165CHF3"/>
<keyword evidence="16" id="KW-1185">Reference proteome</keyword>
<keyword evidence="8 12" id="KW-0256">Endoplasmic reticulum</keyword>
<dbReference type="EC" id="2.4.1.131" evidence="3 12"/>
<keyword evidence="5 12" id="KW-0328">Glycosyltransferase</keyword>
<evidence type="ECO:0000256" key="3">
    <source>
        <dbReference type="ARBA" id="ARBA00012645"/>
    </source>
</evidence>
<comment type="catalytic activity">
    <reaction evidence="11 12">
        <text>an alpha-D-Man-(1-&gt;3)-[alpha-D-Man-(1-&gt;6)]-beta-D-Man-(1-&gt;4)-beta-D-GlcNAc-(1-&gt;4)-alpha-D-GlcNAc-diphospho-di-trans,poly-cis-dolichol + 2 GDP-alpha-D-mannose = an alpha-D-Man-(1-&gt;2)-alpha-D-Man-(1-&gt;2)-alpha-D-Man-(1-&gt;3)-[alpha-D-Man-(1-&gt;6)]-beta-D-Man-(1-&gt;4)-beta-D-GlcNAc-(1-&gt;4)-alpha-D-GlcNAc-diphospho-di-trans,poly-cis-dolichol + 2 GDP + 2 H(+)</text>
        <dbReference type="Rhea" id="RHEA:29523"/>
        <dbReference type="Rhea" id="RHEA-COMP:19515"/>
        <dbReference type="Rhea" id="RHEA-COMP:19516"/>
        <dbReference type="ChEBI" id="CHEBI:15378"/>
        <dbReference type="ChEBI" id="CHEBI:57527"/>
        <dbReference type="ChEBI" id="CHEBI:58189"/>
        <dbReference type="ChEBI" id="CHEBI:132511"/>
        <dbReference type="ChEBI" id="CHEBI:132515"/>
        <dbReference type="EC" id="2.4.1.131"/>
    </reaction>
    <physiologicalReaction direction="left-to-right" evidence="11 12">
        <dbReference type="Rhea" id="RHEA:29524"/>
    </physiologicalReaction>
</comment>
<evidence type="ECO:0000256" key="11">
    <source>
        <dbReference type="ARBA" id="ARBA00045065"/>
    </source>
</evidence>
<dbReference type="GO" id="GO:0006487">
    <property type="term" value="P:protein N-linked glycosylation"/>
    <property type="evidence" value="ECO:0007669"/>
    <property type="project" value="TreeGrafter"/>
</dbReference>
<dbReference type="InParanoid" id="A0A165CHF3"/>
<dbReference type="Gene3D" id="3.40.50.2000">
    <property type="entry name" value="Glycogen Phosphorylase B"/>
    <property type="match status" value="1"/>
</dbReference>
<organism evidence="15 16">
    <name type="scientific">Exidia glandulosa HHB12029</name>
    <dbReference type="NCBI Taxonomy" id="1314781"/>
    <lineage>
        <taxon>Eukaryota</taxon>
        <taxon>Fungi</taxon>
        <taxon>Dikarya</taxon>
        <taxon>Basidiomycota</taxon>
        <taxon>Agaricomycotina</taxon>
        <taxon>Agaricomycetes</taxon>
        <taxon>Auriculariales</taxon>
        <taxon>Exidiaceae</taxon>
        <taxon>Exidia</taxon>
    </lineage>
</organism>
<sequence>MVASRDKSDLGAEGGSGPFSAGLRNAGGGGELVLWTAIKHIQTTEHDVLCIVYTGDVDATKDEIIAKVNSRFNIALDPDLLHFVFLHKRKWVEDTTWPRFTLAGQSIGSMILAWEAMSLLIPDLFIDTMGYAFSFHVVQLLGGIPVSAYVHYPTISSDMLARVASRKKWHTNTDTVASSFVLSFAKLIYYRIFALFYANALRKASFLMVNSSWTKNHVDAILASTETLFGRVVSRFLEPIGPSGPRAETRTVFPPCNTSVMARQELTDRQRLILSVQQFRPEKDHPLQVRALHALLQQRPEWRAGPQKVELVLVGGARNAADSARVDALKALCKELDVEDNVVFVVNAEYLQLLSLLANASVGISTMVDEHFGINVVEYMAAGLIPVVNASGGPLQDIVVPVDGEPTGYHATDAESYAHALEEALTLSPEAELAMRRRARAHAVKKFSVDEFTKGWAASGWRDWRRNVKAERERAKVAVAQKGAHEKKAE</sequence>
<dbReference type="InterPro" id="IPR001296">
    <property type="entry name" value="Glyco_trans_1"/>
</dbReference>
<dbReference type="GO" id="GO:0004377">
    <property type="term" value="F:GDP-Man:Man(3)GlcNAc(2)-PP-Dol alpha-1,2-mannosyltransferase activity"/>
    <property type="evidence" value="ECO:0007669"/>
    <property type="project" value="UniProtKB-UniRule"/>
</dbReference>
<dbReference type="PANTHER" id="PTHR45919">
    <property type="entry name" value="GDP-MAN:MAN(3)GLCNAC(2)-PP-DOL ALPHA-1,2-MANNOSYLTRANSFERASE"/>
    <property type="match status" value="1"/>
</dbReference>
<keyword evidence="6 12" id="KW-0808">Transferase</keyword>
<evidence type="ECO:0000256" key="4">
    <source>
        <dbReference type="ARBA" id="ARBA00022018"/>
    </source>
</evidence>
<dbReference type="Proteomes" id="UP000077266">
    <property type="component" value="Unassembled WGS sequence"/>
</dbReference>
<evidence type="ECO:0000256" key="8">
    <source>
        <dbReference type="ARBA" id="ARBA00022824"/>
    </source>
</evidence>
<dbReference type="InterPro" id="IPR038013">
    <property type="entry name" value="ALG11"/>
</dbReference>
<evidence type="ECO:0000256" key="9">
    <source>
        <dbReference type="ARBA" id="ARBA00022989"/>
    </source>
</evidence>
<dbReference type="CDD" id="cd03806">
    <property type="entry name" value="GT4_ALG11-like"/>
    <property type="match status" value="1"/>
</dbReference>
<dbReference type="OrthoDB" id="2276068at2759"/>
<gene>
    <name evidence="15" type="ORF">EXIGLDRAFT_742337</name>
</gene>
<name>A0A165CHF3_EXIGL</name>
<reference evidence="15 16" key="1">
    <citation type="journal article" date="2016" name="Mol. Biol. Evol.">
        <title>Comparative Genomics of Early-Diverging Mushroom-Forming Fungi Provides Insights into the Origins of Lignocellulose Decay Capabilities.</title>
        <authorList>
            <person name="Nagy L.G."/>
            <person name="Riley R."/>
            <person name="Tritt A."/>
            <person name="Adam C."/>
            <person name="Daum C."/>
            <person name="Floudas D."/>
            <person name="Sun H."/>
            <person name="Yadav J.S."/>
            <person name="Pangilinan J."/>
            <person name="Larsson K.H."/>
            <person name="Matsuura K."/>
            <person name="Barry K."/>
            <person name="Labutti K."/>
            <person name="Kuo R."/>
            <person name="Ohm R.A."/>
            <person name="Bhattacharya S.S."/>
            <person name="Shirouzu T."/>
            <person name="Yoshinaga Y."/>
            <person name="Martin F.M."/>
            <person name="Grigoriev I.V."/>
            <person name="Hibbett D.S."/>
        </authorList>
    </citation>
    <scope>NUCLEOTIDE SEQUENCE [LARGE SCALE GENOMIC DNA]</scope>
    <source>
        <strain evidence="15 16">HHB12029</strain>
    </source>
</reference>
<dbReference type="Pfam" id="PF00534">
    <property type="entry name" value="Glycos_transf_1"/>
    <property type="match status" value="1"/>
</dbReference>